<comment type="caution">
    <text evidence="2">The sequence shown here is derived from an EMBL/GenBank/DDBJ whole genome shotgun (WGS) entry which is preliminary data.</text>
</comment>
<feature type="domain" description="HMA" evidence="1">
    <location>
        <begin position="2"/>
        <end position="67"/>
    </location>
</feature>
<dbReference type="RefSeq" id="WP_101672461.1">
    <property type="nucleotide sequence ID" value="NZ_PKGO01000005.1"/>
</dbReference>
<protein>
    <submittedName>
        <fullName evidence="2">Heavy metal transporter</fullName>
    </submittedName>
</protein>
<dbReference type="EMBL" id="PKGO01000005">
    <property type="protein sequence ID" value="PKY70369.1"/>
    <property type="molecule type" value="Genomic_DNA"/>
</dbReference>
<name>A0A2I1IGX5_9MICO</name>
<dbReference type="InterPro" id="IPR036163">
    <property type="entry name" value="HMA_dom_sf"/>
</dbReference>
<dbReference type="Pfam" id="PF00403">
    <property type="entry name" value="HMA"/>
    <property type="match status" value="1"/>
</dbReference>
<evidence type="ECO:0000313" key="3">
    <source>
        <dbReference type="Proteomes" id="UP000242755"/>
    </source>
</evidence>
<proteinExistence type="predicted"/>
<dbReference type="GO" id="GO:0046872">
    <property type="term" value="F:metal ion binding"/>
    <property type="evidence" value="ECO:0007669"/>
    <property type="project" value="InterPro"/>
</dbReference>
<dbReference type="InterPro" id="IPR006121">
    <property type="entry name" value="HMA_dom"/>
</dbReference>
<evidence type="ECO:0000313" key="2">
    <source>
        <dbReference type="EMBL" id="PKY70369.1"/>
    </source>
</evidence>
<dbReference type="Proteomes" id="UP000242755">
    <property type="component" value="Unassembled WGS sequence"/>
</dbReference>
<accession>A0A2I1IGX5</accession>
<organism evidence="2 3">
    <name type="scientific">Brevibacterium ravenspurgense</name>
    <dbReference type="NCBI Taxonomy" id="479117"/>
    <lineage>
        <taxon>Bacteria</taxon>
        <taxon>Bacillati</taxon>
        <taxon>Actinomycetota</taxon>
        <taxon>Actinomycetes</taxon>
        <taxon>Micrococcales</taxon>
        <taxon>Brevibacteriaceae</taxon>
        <taxon>Brevibacterium</taxon>
    </lineage>
</organism>
<dbReference type="SUPFAM" id="SSF55008">
    <property type="entry name" value="HMA, heavy metal-associated domain"/>
    <property type="match status" value="1"/>
</dbReference>
<dbReference type="CDD" id="cd00371">
    <property type="entry name" value="HMA"/>
    <property type="match status" value="1"/>
</dbReference>
<dbReference type="STRING" id="1176165.GCA_001584405_00345"/>
<evidence type="ECO:0000259" key="1">
    <source>
        <dbReference type="PROSITE" id="PS50846"/>
    </source>
</evidence>
<dbReference type="PROSITE" id="PS50846">
    <property type="entry name" value="HMA_2"/>
    <property type="match status" value="1"/>
</dbReference>
<dbReference type="Gene3D" id="3.30.70.100">
    <property type="match status" value="1"/>
</dbReference>
<sequence length="69" mass="7081">MHTSEFVVQRMSCGGCETSVREAVSQLPGVTDVQVSAQSGRLVVTGQQPVDDAAVLAAVDAAGYRASSV</sequence>
<dbReference type="AlphaFoldDB" id="A0A2I1IGX5"/>
<reference evidence="2 3" key="1">
    <citation type="submission" date="2017-12" db="EMBL/GenBank/DDBJ databases">
        <title>Phylogenetic diversity of female urinary microbiome.</title>
        <authorList>
            <person name="Thomas-White K."/>
            <person name="Wolfe A.J."/>
        </authorList>
    </citation>
    <scope>NUCLEOTIDE SEQUENCE [LARGE SCALE GENOMIC DNA]</scope>
    <source>
        <strain evidence="2 3">UMB0426</strain>
    </source>
</reference>
<gene>
    <name evidence="2" type="ORF">CYJ40_06520</name>
</gene>